<gene>
    <name evidence="2" type="primary">PAG3</name>
</gene>
<dbReference type="AlphaFoldDB" id="A0A6M5FGN3"/>
<keyword evidence="1" id="KW-0812">Transmembrane</keyword>
<dbReference type="VEuPathDB" id="TriTrypDB:Tb427_060008500"/>
<name>A0A6M5FGN3_9TRYP</name>
<dbReference type="VEuPathDB" id="TriTrypDB:Tbg972.6.160"/>
<reference evidence="2" key="1">
    <citation type="submission" date="2020-03" db="EMBL/GenBank/DDBJ databases">
        <title>PAG3 promotes the differentiation of blood stream forms in Trypanosoma brucei and reveals the evolutionary relationship among the Trypanozoon trypanosomes.</title>
        <authorList>
            <person name="Wen Y.-Z."/>
        </authorList>
    </citation>
    <scope>NUCLEOTIDE SEQUENCE</scope>
    <source>
        <strain evidence="2">STIB 927</strain>
    </source>
</reference>
<sequence length="202" mass="23273">MFRKSSELEGKCSSSPFVRLDSHTEASTKQAATLLLTFWFILFPYFSVGVFLLPPLGIGHSHMKALASAAKGGSVWYFLWRHLSSFPFRPPLFPWRKASGTVLPDDLCPVRSIMNNSYKSVCRYGGAYFPNRFGCFYYFVGRFKVGNSVHFQKNCDSYIWFYMEGGRAENVYVLAWMSRKINSSFRVFSVHYVIYGLAFRFV</sequence>
<feature type="transmembrane region" description="Helical" evidence="1">
    <location>
        <begin position="31"/>
        <end position="53"/>
    </location>
</feature>
<evidence type="ECO:0000313" key="2">
    <source>
        <dbReference type="EMBL" id="QJU11899.1"/>
    </source>
</evidence>
<protein>
    <submittedName>
        <fullName evidence="2">Procyclin-associated protein 3</fullName>
    </submittedName>
</protein>
<dbReference type="VEuPathDB" id="TriTrypDB:Tb1125.6.530"/>
<proteinExistence type="predicted"/>
<evidence type="ECO:0000256" key="1">
    <source>
        <dbReference type="SAM" id="Phobius"/>
    </source>
</evidence>
<dbReference type="VEuPathDB" id="TriTrypDB:Tb927.6.530"/>
<keyword evidence="1" id="KW-1133">Transmembrane helix</keyword>
<keyword evidence="1" id="KW-0472">Membrane</keyword>
<organism evidence="2">
    <name type="scientific">Trypanosoma brucei</name>
    <dbReference type="NCBI Taxonomy" id="5691"/>
    <lineage>
        <taxon>Eukaryota</taxon>
        <taxon>Discoba</taxon>
        <taxon>Euglenozoa</taxon>
        <taxon>Kinetoplastea</taxon>
        <taxon>Metakinetoplastina</taxon>
        <taxon>Trypanosomatida</taxon>
        <taxon>Trypanosomatidae</taxon>
        <taxon>Trypanosoma</taxon>
    </lineage>
</organism>
<dbReference type="EMBL" id="MT176172">
    <property type="protein sequence ID" value="QJU11899.1"/>
    <property type="molecule type" value="Genomic_DNA"/>
</dbReference>
<accession>A0A6M5FGN3</accession>